<dbReference type="GO" id="GO:0032259">
    <property type="term" value="P:methylation"/>
    <property type="evidence" value="ECO:0007669"/>
    <property type="project" value="UniProtKB-KW"/>
</dbReference>
<dbReference type="InterPro" id="IPR052356">
    <property type="entry name" value="Thiol_S-MT"/>
</dbReference>
<keyword evidence="3" id="KW-0489">Methyltransferase</keyword>
<feature type="region of interest" description="Disordered" evidence="1">
    <location>
        <begin position="190"/>
        <end position="213"/>
    </location>
</feature>
<accession>A0A919JHS3</accession>
<sequence length="213" mass="22545">MGHPIFARVYQRMSVRMDRAGAAGHRHALVEGLRGRVVEIGAGNGLMFAHYPPEVTEVLAVEPEPRLRAAAEIAARAAPVPVRVVDGRAEALPAGAGEFDAAVATLVLCSVPDQPSALAEIRRVLRPGGELRFMEHVAAERPGALRRVQRIADATVWPRLFGGCHSGRDTLGAITGAGFTLGPVHRYPFPPNGPVTPASPHVRGSATRTGDRG</sequence>
<dbReference type="AlphaFoldDB" id="A0A919JHS3"/>
<dbReference type="Gene3D" id="3.40.50.150">
    <property type="entry name" value="Vaccinia Virus protein VP39"/>
    <property type="match status" value="1"/>
</dbReference>
<protein>
    <submittedName>
        <fullName evidence="3">Methyltransferase type 11</fullName>
    </submittedName>
</protein>
<evidence type="ECO:0000256" key="1">
    <source>
        <dbReference type="SAM" id="MobiDB-lite"/>
    </source>
</evidence>
<dbReference type="EMBL" id="BOMQ01000053">
    <property type="protein sequence ID" value="GIE50983.1"/>
    <property type="molecule type" value="Genomic_DNA"/>
</dbReference>
<name>A0A919JHS3_9ACTN</name>
<dbReference type="PANTHER" id="PTHR45036:SF1">
    <property type="entry name" value="METHYLTRANSFERASE LIKE 7A"/>
    <property type="match status" value="1"/>
</dbReference>
<organism evidence="3 4">
    <name type="scientific">Actinoplanes nipponensis</name>
    <dbReference type="NCBI Taxonomy" id="135950"/>
    <lineage>
        <taxon>Bacteria</taxon>
        <taxon>Bacillati</taxon>
        <taxon>Actinomycetota</taxon>
        <taxon>Actinomycetes</taxon>
        <taxon>Micromonosporales</taxon>
        <taxon>Micromonosporaceae</taxon>
        <taxon>Actinoplanes</taxon>
    </lineage>
</organism>
<dbReference type="Proteomes" id="UP000647172">
    <property type="component" value="Unassembled WGS sequence"/>
</dbReference>
<dbReference type="InterPro" id="IPR029063">
    <property type="entry name" value="SAM-dependent_MTases_sf"/>
</dbReference>
<dbReference type="CDD" id="cd02440">
    <property type="entry name" value="AdoMet_MTases"/>
    <property type="match status" value="1"/>
</dbReference>
<reference evidence="3" key="1">
    <citation type="submission" date="2021-01" db="EMBL/GenBank/DDBJ databases">
        <title>Whole genome shotgun sequence of Actinoplanes nipponensis NBRC 14063.</title>
        <authorList>
            <person name="Komaki H."/>
            <person name="Tamura T."/>
        </authorList>
    </citation>
    <scope>NUCLEOTIDE SEQUENCE</scope>
    <source>
        <strain evidence="3">NBRC 14063</strain>
    </source>
</reference>
<feature type="domain" description="Methyltransferase type 11" evidence="2">
    <location>
        <begin position="38"/>
        <end position="132"/>
    </location>
</feature>
<dbReference type="RefSeq" id="WP_203771101.1">
    <property type="nucleotide sequence ID" value="NZ_BAAAYJ010000062.1"/>
</dbReference>
<keyword evidence="3" id="KW-0808">Transferase</keyword>
<comment type="caution">
    <text evidence="3">The sequence shown here is derived from an EMBL/GenBank/DDBJ whole genome shotgun (WGS) entry which is preliminary data.</text>
</comment>
<dbReference type="GO" id="GO:0008757">
    <property type="term" value="F:S-adenosylmethionine-dependent methyltransferase activity"/>
    <property type="evidence" value="ECO:0007669"/>
    <property type="project" value="InterPro"/>
</dbReference>
<dbReference type="SUPFAM" id="SSF53335">
    <property type="entry name" value="S-adenosyl-L-methionine-dependent methyltransferases"/>
    <property type="match status" value="1"/>
</dbReference>
<dbReference type="Pfam" id="PF08241">
    <property type="entry name" value="Methyltransf_11"/>
    <property type="match status" value="1"/>
</dbReference>
<gene>
    <name evidence="3" type="ORF">Ani05nite_45170</name>
</gene>
<dbReference type="PANTHER" id="PTHR45036">
    <property type="entry name" value="METHYLTRANSFERASE LIKE 7B"/>
    <property type="match status" value="1"/>
</dbReference>
<proteinExistence type="predicted"/>
<evidence type="ECO:0000313" key="4">
    <source>
        <dbReference type="Proteomes" id="UP000647172"/>
    </source>
</evidence>
<dbReference type="InterPro" id="IPR013216">
    <property type="entry name" value="Methyltransf_11"/>
</dbReference>
<evidence type="ECO:0000313" key="3">
    <source>
        <dbReference type="EMBL" id="GIE50983.1"/>
    </source>
</evidence>
<evidence type="ECO:0000259" key="2">
    <source>
        <dbReference type="Pfam" id="PF08241"/>
    </source>
</evidence>
<keyword evidence="4" id="KW-1185">Reference proteome</keyword>